<dbReference type="SUPFAM" id="SSF88659">
    <property type="entry name" value="Sigma3 and sigma4 domains of RNA polymerase sigma factors"/>
    <property type="match status" value="1"/>
</dbReference>
<dbReference type="InterPro" id="IPR013324">
    <property type="entry name" value="RNA_pol_sigma_r3/r4-like"/>
</dbReference>
<accession>A0ABT8X711</accession>
<dbReference type="InterPro" id="IPR013325">
    <property type="entry name" value="RNA_pol_sigma_r2"/>
</dbReference>
<dbReference type="InterPro" id="IPR036388">
    <property type="entry name" value="WH-like_DNA-bd_sf"/>
</dbReference>
<evidence type="ECO:0000259" key="6">
    <source>
        <dbReference type="Pfam" id="PF04542"/>
    </source>
</evidence>
<keyword evidence="4" id="KW-0238">DNA-binding</keyword>
<dbReference type="Pfam" id="PF04542">
    <property type="entry name" value="Sigma70_r2"/>
    <property type="match status" value="1"/>
</dbReference>
<dbReference type="InterPro" id="IPR013249">
    <property type="entry name" value="RNA_pol_sigma70_r4_t2"/>
</dbReference>
<dbReference type="Pfam" id="PF08281">
    <property type="entry name" value="Sigma70_r4_2"/>
    <property type="match status" value="1"/>
</dbReference>
<reference evidence="8" key="1">
    <citation type="submission" date="2023-07" db="EMBL/GenBank/DDBJ databases">
        <title>Two novel species in the genus Flavivirga.</title>
        <authorList>
            <person name="Kwon K."/>
        </authorList>
    </citation>
    <scope>NUCLEOTIDE SEQUENCE</scope>
    <source>
        <strain evidence="8">KACC 14157</strain>
    </source>
</reference>
<dbReference type="InterPro" id="IPR039425">
    <property type="entry name" value="RNA_pol_sigma-70-like"/>
</dbReference>
<dbReference type="InterPro" id="IPR014284">
    <property type="entry name" value="RNA_pol_sigma-70_dom"/>
</dbReference>
<sequence length="199" mass="23454">MVNVFSNDLKGDQSTITDDELVKQIVETNNAILFGKLYDRYSKKVYSKCYSFSKDKNEAKDLTQDIFIKLFTKLDTYKAQSKFSTWLYSFTYNFLVNYKNQDTSKKLKERWERLNKHDYHLASEDDIDEDDLFELRASKLEKALELLEPADKALLLLKYQDNVSVKDIQVILNIAESAVKMRLKRARIKVMKAYDKIKD</sequence>
<keyword evidence="2" id="KW-0805">Transcription regulation</keyword>
<organism evidence="8 9">
    <name type="scientific">Flavivirga amylovorans</name>
    <dbReference type="NCBI Taxonomy" id="870486"/>
    <lineage>
        <taxon>Bacteria</taxon>
        <taxon>Pseudomonadati</taxon>
        <taxon>Bacteroidota</taxon>
        <taxon>Flavobacteriia</taxon>
        <taxon>Flavobacteriales</taxon>
        <taxon>Flavobacteriaceae</taxon>
        <taxon>Flavivirga</taxon>
    </lineage>
</organism>
<dbReference type="PANTHER" id="PTHR43133">
    <property type="entry name" value="RNA POLYMERASE ECF-TYPE SIGMA FACTO"/>
    <property type="match status" value="1"/>
</dbReference>
<feature type="domain" description="RNA polymerase sigma factor 70 region 4 type 2" evidence="7">
    <location>
        <begin position="139"/>
        <end position="189"/>
    </location>
</feature>
<evidence type="ECO:0000313" key="9">
    <source>
        <dbReference type="Proteomes" id="UP001176891"/>
    </source>
</evidence>
<proteinExistence type="inferred from homology"/>
<dbReference type="Proteomes" id="UP001176891">
    <property type="component" value="Unassembled WGS sequence"/>
</dbReference>
<evidence type="ECO:0000313" key="8">
    <source>
        <dbReference type="EMBL" id="MDO5989764.1"/>
    </source>
</evidence>
<evidence type="ECO:0000256" key="5">
    <source>
        <dbReference type="ARBA" id="ARBA00023163"/>
    </source>
</evidence>
<keyword evidence="3" id="KW-0731">Sigma factor</keyword>
<evidence type="ECO:0000256" key="1">
    <source>
        <dbReference type="ARBA" id="ARBA00010641"/>
    </source>
</evidence>
<protein>
    <submittedName>
        <fullName evidence="8">RNA polymerase sigma factor</fullName>
    </submittedName>
</protein>
<gene>
    <name evidence="8" type="ORF">Q4Q39_20365</name>
</gene>
<feature type="domain" description="RNA polymerase sigma-70 region 2" evidence="6">
    <location>
        <begin position="37"/>
        <end position="98"/>
    </location>
</feature>
<dbReference type="Gene3D" id="1.10.1740.10">
    <property type="match status" value="1"/>
</dbReference>
<dbReference type="RefSeq" id="WP_303284447.1">
    <property type="nucleotide sequence ID" value="NZ_BAABCZ010000006.1"/>
</dbReference>
<evidence type="ECO:0000256" key="3">
    <source>
        <dbReference type="ARBA" id="ARBA00023082"/>
    </source>
</evidence>
<keyword evidence="9" id="KW-1185">Reference proteome</keyword>
<dbReference type="PANTHER" id="PTHR43133:SF8">
    <property type="entry name" value="RNA POLYMERASE SIGMA FACTOR HI_1459-RELATED"/>
    <property type="match status" value="1"/>
</dbReference>
<dbReference type="Gene3D" id="1.10.10.10">
    <property type="entry name" value="Winged helix-like DNA-binding domain superfamily/Winged helix DNA-binding domain"/>
    <property type="match status" value="1"/>
</dbReference>
<evidence type="ECO:0000256" key="4">
    <source>
        <dbReference type="ARBA" id="ARBA00023125"/>
    </source>
</evidence>
<name>A0ABT8X711_9FLAO</name>
<dbReference type="SUPFAM" id="SSF88946">
    <property type="entry name" value="Sigma2 domain of RNA polymerase sigma factors"/>
    <property type="match status" value="1"/>
</dbReference>
<comment type="similarity">
    <text evidence="1">Belongs to the sigma-70 factor family. ECF subfamily.</text>
</comment>
<dbReference type="EMBL" id="JAUOEM010000011">
    <property type="protein sequence ID" value="MDO5989764.1"/>
    <property type="molecule type" value="Genomic_DNA"/>
</dbReference>
<evidence type="ECO:0000256" key="2">
    <source>
        <dbReference type="ARBA" id="ARBA00023015"/>
    </source>
</evidence>
<evidence type="ECO:0000259" key="7">
    <source>
        <dbReference type="Pfam" id="PF08281"/>
    </source>
</evidence>
<dbReference type="NCBIfam" id="TIGR02937">
    <property type="entry name" value="sigma70-ECF"/>
    <property type="match status" value="1"/>
</dbReference>
<keyword evidence="5" id="KW-0804">Transcription</keyword>
<dbReference type="InterPro" id="IPR007627">
    <property type="entry name" value="RNA_pol_sigma70_r2"/>
</dbReference>
<comment type="caution">
    <text evidence="8">The sequence shown here is derived from an EMBL/GenBank/DDBJ whole genome shotgun (WGS) entry which is preliminary data.</text>
</comment>